<dbReference type="Gene3D" id="1.10.340.30">
    <property type="entry name" value="Hypothetical protein, domain 2"/>
    <property type="match status" value="1"/>
</dbReference>
<dbReference type="GO" id="GO:0051539">
    <property type="term" value="F:4 iron, 4 sulfur cluster binding"/>
    <property type="evidence" value="ECO:0007669"/>
    <property type="project" value="UniProtKB-KW"/>
</dbReference>
<keyword evidence="8" id="KW-0238">DNA-binding</keyword>
<dbReference type="PANTHER" id="PTHR46213:SF24">
    <property type="entry name" value="HHH-GPD DOMAIN-CONTAINING PROTEIN"/>
    <property type="match status" value="1"/>
</dbReference>
<evidence type="ECO:0000256" key="10">
    <source>
        <dbReference type="SAM" id="MobiDB-lite"/>
    </source>
</evidence>
<dbReference type="Pfam" id="PF15629">
    <property type="entry name" value="Perm-CXXC"/>
    <property type="match status" value="1"/>
</dbReference>
<protein>
    <submittedName>
        <fullName evidence="12">Transcriptional activator demeter</fullName>
    </submittedName>
</protein>
<dbReference type="SUPFAM" id="SSF48150">
    <property type="entry name" value="DNA-glycosylase"/>
    <property type="match status" value="1"/>
</dbReference>
<evidence type="ECO:0000256" key="9">
    <source>
        <dbReference type="ARBA" id="ARBA00023242"/>
    </source>
</evidence>
<dbReference type="InterPro" id="IPR023170">
    <property type="entry name" value="HhH_base_excis_C"/>
</dbReference>
<dbReference type="GO" id="GO:0006284">
    <property type="term" value="P:base-excision repair"/>
    <property type="evidence" value="ECO:0007669"/>
    <property type="project" value="InterPro"/>
</dbReference>
<dbReference type="InterPro" id="IPR011257">
    <property type="entry name" value="DNA_glycosylase"/>
</dbReference>
<name>A0AAW0JNU5_QUESU</name>
<dbReference type="Pfam" id="PF15628">
    <property type="entry name" value="RRM_DME"/>
    <property type="match status" value="2"/>
</dbReference>
<dbReference type="InterPro" id="IPR028924">
    <property type="entry name" value="Perm-CXXC"/>
</dbReference>
<dbReference type="SMART" id="SM00478">
    <property type="entry name" value="ENDO3c"/>
    <property type="match status" value="1"/>
</dbReference>
<evidence type="ECO:0000256" key="4">
    <source>
        <dbReference type="ARBA" id="ARBA00022485"/>
    </source>
</evidence>
<dbReference type="PANTHER" id="PTHR46213">
    <property type="entry name" value="TRANSCRIPTIONAL ACTIVATOR DEMETER"/>
    <property type="match status" value="1"/>
</dbReference>
<dbReference type="InterPro" id="IPR028925">
    <property type="entry name" value="RRM_DME"/>
</dbReference>
<keyword evidence="5" id="KW-0479">Metal-binding</keyword>
<evidence type="ECO:0000256" key="3">
    <source>
        <dbReference type="ARBA" id="ARBA00005646"/>
    </source>
</evidence>
<dbReference type="GO" id="GO:0019104">
    <property type="term" value="F:DNA N-glycosylase activity"/>
    <property type="evidence" value="ECO:0007669"/>
    <property type="project" value="InterPro"/>
</dbReference>
<dbReference type="GO" id="GO:0005634">
    <property type="term" value="C:nucleus"/>
    <property type="evidence" value="ECO:0007669"/>
    <property type="project" value="UniProtKB-SubCell"/>
</dbReference>
<keyword evidence="4" id="KW-0004">4Fe-4S</keyword>
<dbReference type="InterPro" id="IPR003265">
    <property type="entry name" value="HhH-GPD_domain"/>
</dbReference>
<evidence type="ECO:0000256" key="1">
    <source>
        <dbReference type="ARBA" id="ARBA00001966"/>
    </source>
</evidence>
<feature type="region of interest" description="Disordered" evidence="10">
    <location>
        <begin position="343"/>
        <end position="404"/>
    </location>
</feature>
<comment type="caution">
    <text evidence="12">The sequence shown here is derived from an EMBL/GenBank/DDBJ whole genome shotgun (WGS) entry which is preliminary data.</text>
</comment>
<feature type="compositionally biased region" description="Polar residues" evidence="10">
    <location>
        <begin position="1181"/>
        <end position="1192"/>
    </location>
</feature>
<evidence type="ECO:0000259" key="11">
    <source>
        <dbReference type="SMART" id="SM00478"/>
    </source>
</evidence>
<evidence type="ECO:0000256" key="2">
    <source>
        <dbReference type="ARBA" id="ARBA00004123"/>
    </source>
</evidence>
<accession>A0AAW0JNU5</accession>
<feature type="region of interest" description="Disordered" evidence="10">
    <location>
        <begin position="412"/>
        <end position="431"/>
    </location>
</feature>
<feature type="region of interest" description="Disordered" evidence="10">
    <location>
        <begin position="1163"/>
        <end position="1192"/>
    </location>
</feature>
<dbReference type="EMBL" id="PKMF04000509">
    <property type="protein sequence ID" value="KAK7828145.1"/>
    <property type="molecule type" value="Genomic_DNA"/>
</dbReference>
<dbReference type="GO" id="GO:0141166">
    <property type="term" value="P:chromosomal 5-methylcytosine DNA demethylation pathway"/>
    <property type="evidence" value="ECO:0007669"/>
    <property type="project" value="InterPro"/>
</dbReference>
<dbReference type="GO" id="GO:0003677">
    <property type="term" value="F:DNA binding"/>
    <property type="evidence" value="ECO:0007669"/>
    <property type="project" value="UniProtKB-KW"/>
</dbReference>
<comment type="similarity">
    <text evidence="3">Belongs to the DNA glycosylase family. DEMETER subfamily.</text>
</comment>
<organism evidence="12 13">
    <name type="scientific">Quercus suber</name>
    <name type="common">Cork oak</name>
    <dbReference type="NCBI Taxonomy" id="58331"/>
    <lineage>
        <taxon>Eukaryota</taxon>
        <taxon>Viridiplantae</taxon>
        <taxon>Streptophyta</taxon>
        <taxon>Embryophyta</taxon>
        <taxon>Tracheophyta</taxon>
        <taxon>Spermatophyta</taxon>
        <taxon>Magnoliopsida</taxon>
        <taxon>eudicotyledons</taxon>
        <taxon>Gunneridae</taxon>
        <taxon>Pentapetalae</taxon>
        <taxon>rosids</taxon>
        <taxon>fabids</taxon>
        <taxon>Fagales</taxon>
        <taxon>Fagaceae</taxon>
        <taxon>Quercus</taxon>
    </lineage>
</organism>
<sequence length="1993" mass="223704">MNFRGGVLIPPDKQLQFMDSWIPVTPEKPIPTRSHPIPADRLGNQLGTPNWHLAGFSNGYAEEVQNCNGFVQNLNPIGQVVQNGGCYGYDGGLAEKTRMIDHIVSPYTQTFDNDTTGWKTNPITQLLLMQNADFLATANRGLNRSVNIASERPLIPNSRSQVDCSRRQNHSGTLFLNNQNHHSGYTPLSNLANTPLIPNMHSQVENGRDSYLGSLFLSNQNHYSGSKSVSNVDSFSQIPQNGFLVPHQPYYDLNSPPTETDAVSGVTDTLQFRPITLTPDQVSKLENNQLSATLDITRNEISSYEKEKETLVTSTGNQVPQQHSDELLQSIVDSSPAAISTLHQENKDSEKGDLGIDLNKTPQQKPPRRRKHRPKVITEGKPKRTRKPATPKATAENPTGKRKYVRKNVRKEPITEHADATRGTTDPKDGTAIKSCRRVLNFDLEKTRDDSQGTVDGQQELQHRNQRTFILNSDTQATQLCSGTYSVKSAVQIDQQNELMVEYQPPGTISNLTPSMNPLQTDYRSLQEWRASVSQLATTKDRQIEDLRAIERNVEKGYTNPTQNRCRNGFTPIQQQIHAEGMDQVVFQAKTNCESIEKAMSTPQPVLNFQSNLSAARGYKRQHSHTTEHMHPSIKNPMGSLLCQEISQVHECHRNGCIVSTGFSESHKKKKNESGFHTNISGMHCVTAVEDGWGKVRAKHGHDTNANDCTTKMNHEILNSYLESNKIALRLSEVNKFTTDRTNHSMSARNFLPMQQFSSELHSHTERMGETNSLTLVQSFPSLAAIQDRNLHQQSPPKQVPELENGQLLQTSGVKSARRNKKLKNQDANYDHQKSSAKTQGPPAYHTPIDEITYKMEGLHLNEGSNKLIGQEHKALILYKGDGALVPYGEVEFLKKRKPRPKVDLDPETNRLWNLLMGQGTEGLDGTDKEKEKWWEEERKVFRGRADSFIARMHLVQGDRRFSRWKGSVVDSVIGVFLTQNVSDHLSSSAFMSLAARFPLKSTSNNRTCDNIGTDTLVEESEVCIINQDDTTRCLEKVSSQTIYNGSYMAHHELTEHQRDNETTGIERRSLMDAHSQSMEEEVISSQDSFDSSIIQGTGGLRSSSGSNSEAEDFINGGKHSEVYFPTLTNLLQMEKTTFQEFYSHENSCPLMDEGSRYGHKQSEYVEHGQKKSRLDRDDSNGPSAFTYPNNPDNLRMQVQVAASDNYHSHMIPDSRVPEVEDFEALSEESISPWSSTAKDANGKGFKTKVQERSGAKNTVQQNGQLQCQDTPRMGPYVQLINHSEQQESISQPVLHTVHNQPSCHNHQHDMKALQLQTPSFTEPVQPADALAKSQNNAMQHVLSVPKLTETAERTSVVNKQIHLENGLFEPNSNGQAYSSVQAYGGTNAKISKAKKGKVESEKKSTFDWDSLRMQVPANSRNNERSRDALDSLDYEAVRCANVLEISNAIKERGMNNMLAERIKAFLNRVVRDHGSIDLEWLRDVPPDKAKDYLLSIRGLGLKSVECVRLLTLHHLAFPVDTNVGRIAVRLGWVPLQPLPESLQLHLLELYELHYQLITFGKVFCTKSKPNCNACPMRGECRHFASAFASARLALPGPEEKSIVSSSVPIATERNPAVVFCTKSKPNCNACPMRGECRHFASAFASARLALPGPEEKSIVSSSVPIATERNPAVVINPMQLPPPENNSLKVTGYESRTCEPIIEEPATPEQECTEATESDIEDAFYEDPDEIPIIKLNIKEFTTNLQNYMQENMELQEGDMSKALVAINPSIPTPKLKNVSRLRTEHQMDRREPDDPSPYLLAIWTPGETANSIQPPERTCGSQEPNKLCNEKTCFSCNSVREANAQTVRGTLLIPCRTAMRGSFPLNGTYFQVNEVFADNESSQNPIDVPRSWLWNLPRRTVYFGTSVSTIFKGKRIFIYTYLLHSYPYLNKKQAYRKCLSGLSTEGIQYCFWKGFVCVRGFDQKTRAPRPLKARLHYPASKLVKTKNENKR</sequence>
<evidence type="ECO:0000256" key="6">
    <source>
        <dbReference type="ARBA" id="ARBA00023004"/>
    </source>
</evidence>
<dbReference type="GO" id="GO:0046872">
    <property type="term" value="F:metal ion binding"/>
    <property type="evidence" value="ECO:0007669"/>
    <property type="project" value="UniProtKB-KW"/>
</dbReference>
<reference evidence="12 13" key="1">
    <citation type="journal article" date="2018" name="Sci. Data">
        <title>The draft genome sequence of cork oak.</title>
        <authorList>
            <person name="Ramos A.M."/>
            <person name="Usie A."/>
            <person name="Barbosa P."/>
            <person name="Barros P.M."/>
            <person name="Capote T."/>
            <person name="Chaves I."/>
            <person name="Simoes F."/>
            <person name="Abreu I."/>
            <person name="Carrasquinho I."/>
            <person name="Faro C."/>
            <person name="Guimaraes J.B."/>
            <person name="Mendonca D."/>
            <person name="Nobrega F."/>
            <person name="Rodrigues L."/>
            <person name="Saibo N.J.M."/>
            <person name="Varela M.C."/>
            <person name="Egas C."/>
            <person name="Matos J."/>
            <person name="Miguel C.M."/>
            <person name="Oliveira M.M."/>
            <person name="Ricardo C.P."/>
            <person name="Goncalves S."/>
        </authorList>
    </citation>
    <scope>NUCLEOTIDE SEQUENCE [LARGE SCALE GENOMIC DNA]</scope>
    <source>
        <strain evidence="13">cv. HL8</strain>
    </source>
</reference>
<feature type="domain" description="HhH-GPD" evidence="11">
    <location>
        <begin position="1418"/>
        <end position="1563"/>
    </location>
</feature>
<proteinExistence type="inferred from homology"/>
<feature type="compositionally biased region" description="Basic residues" evidence="10">
    <location>
        <begin position="366"/>
        <end position="375"/>
    </location>
</feature>
<evidence type="ECO:0000313" key="13">
    <source>
        <dbReference type="Proteomes" id="UP000237347"/>
    </source>
</evidence>
<keyword evidence="6" id="KW-0408">Iron</keyword>
<evidence type="ECO:0000313" key="12">
    <source>
        <dbReference type="EMBL" id="KAK7828145.1"/>
    </source>
</evidence>
<dbReference type="SMART" id="SM00525">
    <property type="entry name" value="FES"/>
    <property type="match status" value="2"/>
</dbReference>
<feature type="region of interest" description="Disordered" evidence="10">
    <location>
        <begin position="792"/>
        <end position="845"/>
    </location>
</feature>
<dbReference type="CDD" id="cd00056">
    <property type="entry name" value="ENDO3c"/>
    <property type="match status" value="1"/>
</dbReference>
<comment type="subcellular location">
    <subcellularLocation>
        <location evidence="2">Nucleus</location>
    </subcellularLocation>
</comment>
<dbReference type="Gene3D" id="1.10.1670.10">
    <property type="entry name" value="Helix-hairpin-Helix base-excision DNA repair enzymes (C-terminal)"/>
    <property type="match status" value="2"/>
</dbReference>
<gene>
    <name evidence="12" type="primary">DME_1</name>
    <name evidence="12" type="ORF">CFP56_030488</name>
</gene>
<dbReference type="GO" id="GO:0035514">
    <property type="term" value="F:DNA demethylase activity"/>
    <property type="evidence" value="ECO:0007669"/>
    <property type="project" value="InterPro"/>
</dbReference>
<keyword evidence="13" id="KW-1185">Reference proteome</keyword>
<comment type="cofactor">
    <cofactor evidence="1">
        <name>[4Fe-4S] cluster</name>
        <dbReference type="ChEBI" id="CHEBI:49883"/>
    </cofactor>
</comment>
<dbReference type="InterPro" id="IPR044811">
    <property type="entry name" value="DME/ROS1"/>
</dbReference>
<keyword evidence="7" id="KW-0411">Iron-sulfur</keyword>
<evidence type="ECO:0000256" key="8">
    <source>
        <dbReference type="ARBA" id="ARBA00023125"/>
    </source>
</evidence>
<dbReference type="Proteomes" id="UP000237347">
    <property type="component" value="Unassembled WGS sequence"/>
</dbReference>
<keyword evidence="9" id="KW-0539">Nucleus</keyword>
<evidence type="ECO:0000256" key="5">
    <source>
        <dbReference type="ARBA" id="ARBA00022723"/>
    </source>
</evidence>
<evidence type="ECO:0000256" key="7">
    <source>
        <dbReference type="ARBA" id="ARBA00023014"/>
    </source>
</evidence>
<feature type="compositionally biased region" description="Basic and acidic residues" evidence="10">
    <location>
        <begin position="344"/>
        <end position="354"/>
    </location>
</feature>
<feature type="compositionally biased region" description="Basic and acidic residues" evidence="10">
    <location>
        <begin position="1163"/>
        <end position="1180"/>
    </location>
</feature>
<dbReference type="InterPro" id="IPR003651">
    <property type="entry name" value="Endonuclease3_FeS-loop_motif"/>
</dbReference>